<feature type="transmembrane region" description="Helical" evidence="1">
    <location>
        <begin position="293"/>
        <end position="317"/>
    </location>
</feature>
<feature type="transmembrane region" description="Helical" evidence="1">
    <location>
        <begin position="215"/>
        <end position="239"/>
    </location>
</feature>
<keyword evidence="3" id="KW-1185">Reference proteome</keyword>
<dbReference type="GO" id="GO:0042925">
    <property type="term" value="F:benzoate transmembrane transporter activity"/>
    <property type="evidence" value="ECO:0007669"/>
    <property type="project" value="InterPro"/>
</dbReference>
<evidence type="ECO:0000313" key="2">
    <source>
        <dbReference type="EMBL" id="MBO1806510.1"/>
    </source>
</evidence>
<dbReference type="EMBL" id="JAGDYL010000038">
    <property type="protein sequence ID" value="MBO1806510.1"/>
    <property type="molecule type" value="Genomic_DNA"/>
</dbReference>
<feature type="transmembrane region" description="Helical" evidence="1">
    <location>
        <begin position="365"/>
        <end position="388"/>
    </location>
</feature>
<accession>A0A939RV43</accession>
<feature type="transmembrane region" description="Helical" evidence="1">
    <location>
        <begin position="102"/>
        <end position="121"/>
    </location>
</feature>
<feature type="transmembrane region" description="Helical" evidence="1">
    <location>
        <begin position="12"/>
        <end position="38"/>
    </location>
</feature>
<feature type="transmembrane region" description="Helical" evidence="1">
    <location>
        <begin position="173"/>
        <end position="195"/>
    </location>
</feature>
<keyword evidence="1" id="KW-0812">Transmembrane</keyword>
<proteinExistence type="predicted"/>
<evidence type="ECO:0000256" key="1">
    <source>
        <dbReference type="SAM" id="Phobius"/>
    </source>
</evidence>
<dbReference type="AlphaFoldDB" id="A0A939RV43"/>
<keyword evidence="1" id="KW-0472">Membrane</keyword>
<feature type="transmembrane region" description="Helical" evidence="1">
    <location>
        <begin position="50"/>
        <end position="69"/>
    </location>
</feature>
<organism evidence="2 3">
    <name type="scientific">Leucobacter ruminantium</name>
    <dbReference type="NCBI Taxonomy" id="1289170"/>
    <lineage>
        <taxon>Bacteria</taxon>
        <taxon>Bacillati</taxon>
        <taxon>Actinomycetota</taxon>
        <taxon>Actinomycetes</taxon>
        <taxon>Micrococcales</taxon>
        <taxon>Microbacteriaceae</taxon>
        <taxon>Leucobacter</taxon>
    </lineage>
</organism>
<feature type="transmembrane region" description="Helical" evidence="1">
    <location>
        <begin position="251"/>
        <end position="281"/>
    </location>
</feature>
<feature type="transmembrane region" description="Helical" evidence="1">
    <location>
        <begin position="324"/>
        <end position="345"/>
    </location>
</feature>
<comment type="caution">
    <text evidence="2">The sequence shown here is derived from an EMBL/GenBank/DDBJ whole genome shotgun (WGS) entry which is preliminary data.</text>
</comment>
<protein>
    <submittedName>
        <fullName evidence="2">Benzoate/H(+) symporter BenE family transporter</fullName>
    </submittedName>
</protein>
<feature type="transmembrane region" description="Helical" evidence="1">
    <location>
        <begin position="75"/>
        <end position="95"/>
    </location>
</feature>
<evidence type="ECO:0000313" key="3">
    <source>
        <dbReference type="Proteomes" id="UP000664398"/>
    </source>
</evidence>
<name>A0A939RV43_9MICO</name>
<sequence length="400" mass="40913">MTSSRSLLRDSSASALVAGLVVTLVGYSSSLVVVLEAARAAGLDEARTASWVWAISIGSGLSGLVLTLVTRTPIIVAWSTPGAALLIASLGGFSFGEAVGAFIVASVAAAIAGFTGWFGWVMDRVPEPLLQALLAGVLLPFIVNAALSFEAAPLLAGAVAITFFVGKRFFDRYAVLAALFVGIALAFANGSFSGLRIDSVFTVPVFTMPEFNPGSLLTIALPLFVVTMASQNAPGLAVLRFEGYHPNDRLLVGSISTLSALLAPFGNHAINLAAITAAIATSSESHPDRRRRYVAGISAGVAYLIIGSFGGMLTAVFQAIPSAAVTTLAAVALLGSTLAALRGAMQTDVPTGIASLVTLAVTMSGVVLLSAGSAFWGLVAGAAVYLLVRPRRSDRDRGAA</sequence>
<dbReference type="Proteomes" id="UP000664398">
    <property type="component" value="Unassembled WGS sequence"/>
</dbReference>
<reference evidence="2" key="1">
    <citation type="submission" date="2021-03" db="EMBL/GenBank/DDBJ databases">
        <title>Leucobacter chromiisoli sp. nov., isolated from chromium-containing soil of chemical plant.</title>
        <authorList>
            <person name="Xu Z."/>
        </authorList>
    </citation>
    <scope>NUCLEOTIDE SEQUENCE</scope>
    <source>
        <strain evidence="2">A2</strain>
    </source>
</reference>
<dbReference type="NCBIfam" id="TIGR00843">
    <property type="entry name" value="benE"/>
    <property type="match status" value="1"/>
</dbReference>
<dbReference type="Pfam" id="PF03594">
    <property type="entry name" value="BenE"/>
    <property type="match status" value="1"/>
</dbReference>
<dbReference type="PANTHER" id="PTHR30199">
    <property type="entry name" value="MFS FAMILY TRANSPORTER, PREDICTED SUBSTRATE BENZOATE"/>
    <property type="match status" value="1"/>
</dbReference>
<dbReference type="PANTHER" id="PTHR30199:SF0">
    <property type="entry name" value="INNER MEMBRANE PROTEIN YDCO"/>
    <property type="match status" value="1"/>
</dbReference>
<dbReference type="RefSeq" id="WP_208046964.1">
    <property type="nucleotide sequence ID" value="NZ_JAGDYL010000038.1"/>
</dbReference>
<dbReference type="InterPro" id="IPR004711">
    <property type="entry name" value="Benzoate_Transporter"/>
</dbReference>
<dbReference type="GO" id="GO:0005886">
    <property type="term" value="C:plasma membrane"/>
    <property type="evidence" value="ECO:0007669"/>
    <property type="project" value="TreeGrafter"/>
</dbReference>
<keyword evidence="1" id="KW-1133">Transmembrane helix</keyword>
<gene>
    <name evidence="2" type="ORF">J4H91_14485</name>
</gene>
<feature type="transmembrane region" description="Helical" evidence="1">
    <location>
        <begin position="141"/>
        <end position="166"/>
    </location>
</feature>